<dbReference type="PANTHER" id="PTHR20961:SF148">
    <property type="entry name" value="EGF DOMAIN-SPECIFIC O-LINKED N-ACETYLGLUCOSAMINE TRANSFERASE"/>
    <property type="match status" value="1"/>
</dbReference>
<evidence type="ECO:0000256" key="1">
    <source>
        <dbReference type="ARBA" id="ARBA00011970"/>
    </source>
</evidence>
<dbReference type="InterPro" id="IPR007657">
    <property type="entry name" value="Glycosyltransferase_61"/>
</dbReference>
<protein>
    <recommendedName>
        <fullName evidence="7">EGF domain-specific O-linked N-acetylglucosamine transferase</fullName>
        <ecNumber evidence="1">2.4.1.255</ecNumber>
    </recommendedName>
    <alternativeName>
        <fullName evidence="8">Extracellular O-linked N-acetylglucosamine transferase</fullName>
    </alternativeName>
</protein>
<evidence type="ECO:0000256" key="6">
    <source>
        <dbReference type="ARBA" id="ARBA00023180"/>
    </source>
</evidence>
<comment type="catalytic activity">
    <reaction evidence="9">
        <text>L-seryl-[protein] + UDP-N-acetyl-alpha-D-glucosamine = 3-O-(N-acetyl-beta-D-glucosaminyl)-L-seryl-[protein] + UDP + H(+)</text>
        <dbReference type="Rhea" id="RHEA:48904"/>
        <dbReference type="Rhea" id="RHEA-COMP:9863"/>
        <dbReference type="Rhea" id="RHEA-COMP:12251"/>
        <dbReference type="ChEBI" id="CHEBI:15378"/>
        <dbReference type="ChEBI" id="CHEBI:29999"/>
        <dbReference type="ChEBI" id="CHEBI:57705"/>
        <dbReference type="ChEBI" id="CHEBI:58223"/>
        <dbReference type="ChEBI" id="CHEBI:90838"/>
        <dbReference type="EC" id="2.4.1.255"/>
    </reaction>
</comment>
<dbReference type="EC" id="2.4.1.255" evidence="1"/>
<feature type="chain" id="PRO_5040471861" description="EGF domain-specific O-linked N-acetylglucosamine transferase" evidence="11">
    <location>
        <begin position="17"/>
        <end position="520"/>
    </location>
</feature>
<evidence type="ECO:0000256" key="11">
    <source>
        <dbReference type="SAM" id="SignalP"/>
    </source>
</evidence>
<feature type="domain" description="Glycosyltransferase 61 catalytic" evidence="12">
    <location>
        <begin position="337"/>
        <end position="435"/>
    </location>
</feature>
<evidence type="ECO:0000256" key="9">
    <source>
        <dbReference type="ARBA" id="ARBA00048317"/>
    </source>
</evidence>
<gene>
    <name evidence="13" type="primary">EOG090X02IK</name>
</gene>
<dbReference type="GO" id="GO:0005788">
    <property type="term" value="C:endoplasmic reticulum lumen"/>
    <property type="evidence" value="ECO:0007669"/>
    <property type="project" value="TreeGrafter"/>
</dbReference>
<feature type="signal peptide" evidence="11">
    <location>
        <begin position="1"/>
        <end position="16"/>
    </location>
</feature>
<accession>A0A9N6ZH14</accession>
<evidence type="ECO:0000256" key="7">
    <source>
        <dbReference type="ARBA" id="ARBA00040944"/>
    </source>
</evidence>
<dbReference type="EMBL" id="OC988742">
    <property type="protein sequence ID" value="CAG4645397.1"/>
    <property type="molecule type" value="Genomic_DNA"/>
</dbReference>
<evidence type="ECO:0000256" key="2">
    <source>
        <dbReference type="ARBA" id="ARBA00022676"/>
    </source>
</evidence>
<dbReference type="Pfam" id="PF04577">
    <property type="entry name" value="Glyco_transf_61"/>
    <property type="match status" value="1"/>
</dbReference>
<evidence type="ECO:0000256" key="3">
    <source>
        <dbReference type="ARBA" id="ARBA00022679"/>
    </source>
</evidence>
<reference evidence="13" key="1">
    <citation type="submission" date="2021-04" db="EMBL/GenBank/DDBJ databases">
        <authorList>
            <person name="Cornetti L."/>
        </authorList>
    </citation>
    <scope>NUCLEOTIDE SEQUENCE</scope>
</reference>
<sequence length="520" mass="60455">MDLTLLLVCFLHVVLAIDDELFSGPSDEEWNPNKINLPDSHMTRYLNAFPEEAKKCQNSSHCISKNIIGTGLCWGYEQNCPSHLSYSQPVCNGDHRGWVQTKEAQVESFYKQADFGYVKDHINGMKVICQPETTNDTLLECSPKLQFCRASNLFIDFSDLAKRKEPFRYKMDVLKHGQIGGRCKLNVKQLNDEATHMSPLQSWAPEMQNLIELQDYPCDITFTRPTFIMKIDASVNMYHHFCDFFNLYASLHVNGTHENMFSKDIQIIIWETFSYYSNFKATFDAFTSHPILDLKHLSGKRVCFKNVVFPLLPRMVFGLYYNTPIVWGCENSGLFHAFSKFILHRLDIPRRVFQETPAIKITFLARQTQYRRVLNEEQLLDALRSNKHYIVQRVEFTHSTDFVEQLKIIHDSDILIGMHGAGLTHSLFLPDWAAVFELYNCEDVHCYSDLARLRGVQYFTWVDRSKLQQENEGHHPSGGPHAKFTNYAFDVDEFVRIVDAAADHVRRHEQYQRLHPKDEL</sequence>
<evidence type="ECO:0000256" key="8">
    <source>
        <dbReference type="ARBA" id="ARBA00042574"/>
    </source>
</evidence>
<evidence type="ECO:0000259" key="12">
    <source>
        <dbReference type="Pfam" id="PF04577"/>
    </source>
</evidence>
<keyword evidence="4 11" id="KW-0732">Signal</keyword>
<dbReference type="InterPro" id="IPR049625">
    <property type="entry name" value="Glyco_transf_61_cat"/>
</dbReference>
<comment type="catalytic activity">
    <reaction evidence="10">
        <text>L-threonyl-[protein] + UDP-N-acetyl-alpha-D-glucosamine = 3-O-(N-acetyl-beta-D-glucosaminyl)-L-threonyl-[protein] + UDP + H(+)</text>
        <dbReference type="Rhea" id="RHEA:48908"/>
        <dbReference type="Rhea" id="RHEA-COMP:11060"/>
        <dbReference type="Rhea" id="RHEA-COMP:12252"/>
        <dbReference type="ChEBI" id="CHEBI:15378"/>
        <dbReference type="ChEBI" id="CHEBI:30013"/>
        <dbReference type="ChEBI" id="CHEBI:57705"/>
        <dbReference type="ChEBI" id="CHEBI:58223"/>
        <dbReference type="ChEBI" id="CHEBI:90840"/>
        <dbReference type="EC" id="2.4.1.255"/>
    </reaction>
</comment>
<keyword evidence="6" id="KW-0325">Glycoprotein</keyword>
<keyword evidence="5" id="KW-0256">Endoplasmic reticulum</keyword>
<evidence type="ECO:0000256" key="5">
    <source>
        <dbReference type="ARBA" id="ARBA00022824"/>
    </source>
</evidence>
<organism evidence="13">
    <name type="scientific">Lynceus sp. MCZ IZ 141354</name>
    <dbReference type="NCBI Taxonomy" id="1930659"/>
    <lineage>
        <taxon>Eukaryota</taxon>
        <taxon>Metazoa</taxon>
        <taxon>Ecdysozoa</taxon>
        <taxon>Arthropoda</taxon>
        <taxon>Crustacea</taxon>
        <taxon>Branchiopoda</taxon>
        <taxon>Diplostraca</taxon>
        <taxon>Laevicaudata</taxon>
        <taxon>Lynceidae</taxon>
        <taxon>Lynceus</taxon>
    </lineage>
</organism>
<keyword evidence="2" id="KW-0328">Glycosyltransferase</keyword>
<dbReference type="AlphaFoldDB" id="A0A9N6ZH14"/>
<evidence type="ECO:0000256" key="10">
    <source>
        <dbReference type="ARBA" id="ARBA00049432"/>
    </source>
</evidence>
<evidence type="ECO:0000256" key="4">
    <source>
        <dbReference type="ARBA" id="ARBA00022729"/>
    </source>
</evidence>
<name>A0A9N6ZH14_9CRUS</name>
<dbReference type="PANTHER" id="PTHR20961">
    <property type="entry name" value="GLYCOSYLTRANSFERASE"/>
    <property type="match status" value="1"/>
</dbReference>
<keyword evidence="3" id="KW-0808">Transferase</keyword>
<dbReference type="GO" id="GO:0097363">
    <property type="term" value="F:protein O-acetylglucosaminyltransferase activity"/>
    <property type="evidence" value="ECO:0007669"/>
    <property type="project" value="UniProtKB-EC"/>
</dbReference>
<proteinExistence type="predicted"/>
<evidence type="ECO:0000313" key="13">
    <source>
        <dbReference type="EMBL" id="CAG4645397.1"/>
    </source>
</evidence>